<sequence length="30" mass="3472">MKEVLKKFKYASLIFICLGLIIPVYAIEMP</sequence>
<evidence type="ECO:0000256" key="1">
    <source>
        <dbReference type="SAM" id="Phobius"/>
    </source>
</evidence>
<name>A0A829ZBX3_9FIRM</name>
<evidence type="ECO:0000313" key="2">
    <source>
        <dbReference type="EMBL" id="GFI41576.1"/>
    </source>
</evidence>
<gene>
    <name evidence="2" type="ORF">IMSAGC017_01621</name>
</gene>
<protein>
    <submittedName>
        <fullName evidence="2">Uncharacterized protein</fullName>
    </submittedName>
</protein>
<proteinExistence type="predicted"/>
<organism evidence="2 3">
    <name type="scientific">Thomasclavelia cocleata</name>
    <dbReference type="NCBI Taxonomy" id="69824"/>
    <lineage>
        <taxon>Bacteria</taxon>
        <taxon>Bacillati</taxon>
        <taxon>Bacillota</taxon>
        <taxon>Erysipelotrichia</taxon>
        <taxon>Erysipelotrichales</taxon>
        <taxon>Coprobacillaceae</taxon>
        <taxon>Thomasclavelia</taxon>
    </lineage>
</organism>
<dbReference type="Proteomes" id="UP000490821">
    <property type="component" value="Unassembled WGS sequence"/>
</dbReference>
<accession>A0A829ZBX3</accession>
<comment type="caution">
    <text evidence="2">The sequence shown here is derived from an EMBL/GenBank/DDBJ whole genome shotgun (WGS) entry which is preliminary data.</text>
</comment>
<feature type="transmembrane region" description="Helical" evidence="1">
    <location>
        <begin position="7"/>
        <end position="27"/>
    </location>
</feature>
<keyword evidence="1" id="KW-0812">Transmembrane</keyword>
<keyword evidence="1" id="KW-0472">Membrane</keyword>
<reference evidence="2 3" key="1">
    <citation type="journal article" date="2020" name="Microbiome">
        <title>Single-cell genomics of uncultured bacteria reveals dietary fiber responders in the mouse gut microbiota.</title>
        <authorList>
            <person name="Chijiiwa R."/>
            <person name="Hosokawa M."/>
            <person name="Kogawa M."/>
            <person name="Nishikawa Y."/>
            <person name="Ide K."/>
            <person name="Sakanashi C."/>
            <person name="Takahashi K."/>
            <person name="Takeyama H."/>
        </authorList>
    </citation>
    <scope>NUCLEOTIDE SEQUENCE [LARGE SCALE GENOMIC DNA]</scope>
    <source>
        <strain evidence="2">IMSAGC_017</strain>
    </source>
</reference>
<keyword evidence="1" id="KW-1133">Transmembrane helix</keyword>
<evidence type="ECO:0000313" key="3">
    <source>
        <dbReference type="Proteomes" id="UP000490821"/>
    </source>
</evidence>
<dbReference type="EMBL" id="BLMI01000193">
    <property type="protein sequence ID" value="GFI41576.1"/>
    <property type="molecule type" value="Genomic_DNA"/>
</dbReference>
<dbReference type="AlphaFoldDB" id="A0A829ZBX3"/>